<reference evidence="2 3" key="1">
    <citation type="submission" date="2011-02" db="EMBL/GenBank/DDBJ databases">
        <title>The Genome Sequence of Sphaeroforma arctica JP610.</title>
        <authorList>
            <consortium name="The Broad Institute Genome Sequencing Platform"/>
            <person name="Russ C."/>
            <person name="Cuomo C."/>
            <person name="Young S.K."/>
            <person name="Zeng Q."/>
            <person name="Gargeya S."/>
            <person name="Alvarado L."/>
            <person name="Berlin A."/>
            <person name="Chapman S.B."/>
            <person name="Chen Z."/>
            <person name="Freedman E."/>
            <person name="Gellesch M."/>
            <person name="Goldberg J."/>
            <person name="Griggs A."/>
            <person name="Gujja S."/>
            <person name="Heilman E."/>
            <person name="Heiman D."/>
            <person name="Howarth C."/>
            <person name="Mehta T."/>
            <person name="Neiman D."/>
            <person name="Pearson M."/>
            <person name="Roberts A."/>
            <person name="Saif S."/>
            <person name="Shea T."/>
            <person name="Shenoy N."/>
            <person name="Sisk P."/>
            <person name="Stolte C."/>
            <person name="Sykes S."/>
            <person name="White J."/>
            <person name="Yandava C."/>
            <person name="Burger G."/>
            <person name="Gray M.W."/>
            <person name="Holland P.W.H."/>
            <person name="King N."/>
            <person name="Lang F.B.F."/>
            <person name="Roger A.J."/>
            <person name="Ruiz-Trillo I."/>
            <person name="Haas B."/>
            <person name="Nusbaum C."/>
            <person name="Birren B."/>
        </authorList>
    </citation>
    <scope>NUCLEOTIDE SEQUENCE [LARGE SCALE GENOMIC DNA]</scope>
    <source>
        <strain evidence="2 3">JP610</strain>
    </source>
</reference>
<dbReference type="GO" id="GO:0006171">
    <property type="term" value="P:cAMP biosynthetic process"/>
    <property type="evidence" value="ECO:0007669"/>
    <property type="project" value="TreeGrafter"/>
</dbReference>
<dbReference type="SUPFAM" id="SSF55073">
    <property type="entry name" value="Nucleotide cyclase"/>
    <property type="match status" value="1"/>
</dbReference>
<dbReference type="OrthoDB" id="60033at2759"/>
<dbReference type="PROSITE" id="PS50125">
    <property type="entry name" value="GUANYLATE_CYCLASE_2"/>
    <property type="match status" value="1"/>
</dbReference>
<dbReference type="eggNOG" id="KOG4171">
    <property type="taxonomic scope" value="Eukaryota"/>
</dbReference>
<evidence type="ECO:0000259" key="1">
    <source>
        <dbReference type="PROSITE" id="PS50125"/>
    </source>
</evidence>
<dbReference type="Gene3D" id="3.30.70.1230">
    <property type="entry name" value="Nucleotide cyclase"/>
    <property type="match status" value="1"/>
</dbReference>
<dbReference type="PANTHER" id="PTHR43081">
    <property type="entry name" value="ADENYLATE CYCLASE, TERMINAL-DIFFERENTIATION SPECIFIC-RELATED"/>
    <property type="match status" value="1"/>
</dbReference>
<dbReference type="GO" id="GO:0035556">
    <property type="term" value="P:intracellular signal transduction"/>
    <property type="evidence" value="ECO:0007669"/>
    <property type="project" value="InterPro"/>
</dbReference>
<dbReference type="InterPro" id="IPR050697">
    <property type="entry name" value="Adenylyl/Guanylyl_Cyclase_3/4"/>
</dbReference>
<dbReference type="Proteomes" id="UP000054560">
    <property type="component" value="Unassembled WGS sequence"/>
</dbReference>
<dbReference type="PANTHER" id="PTHR43081:SF1">
    <property type="entry name" value="ADENYLATE CYCLASE, TERMINAL-DIFFERENTIATION SPECIFIC"/>
    <property type="match status" value="1"/>
</dbReference>
<protein>
    <recommendedName>
        <fullName evidence="1">Guanylate cyclase domain-containing protein</fullName>
    </recommendedName>
</protein>
<gene>
    <name evidence="2" type="ORF">SARC_02612</name>
</gene>
<dbReference type="RefSeq" id="XP_014159095.1">
    <property type="nucleotide sequence ID" value="XM_014303620.1"/>
</dbReference>
<name>A0A0L0GAC2_9EUKA</name>
<dbReference type="SMART" id="SM00044">
    <property type="entry name" value="CYCc"/>
    <property type="match status" value="1"/>
</dbReference>
<evidence type="ECO:0000313" key="2">
    <source>
        <dbReference type="EMBL" id="KNC85193.1"/>
    </source>
</evidence>
<keyword evidence="3" id="KW-1185">Reference proteome</keyword>
<accession>A0A0L0GAC2</accession>
<evidence type="ECO:0000313" key="3">
    <source>
        <dbReference type="Proteomes" id="UP000054560"/>
    </source>
</evidence>
<proteinExistence type="predicted"/>
<dbReference type="EMBL" id="KQ241715">
    <property type="protein sequence ID" value="KNC85193.1"/>
    <property type="molecule type" value="Genomic_DNA"/>
</dbReference>
<dbReference type="Pfam" id="PF00211">
    <property type="entry name" value="Guanylate_cyc"/>
    <property type="match status" value="1"/>
</dbReference>
<dbReference type="AlphaFoldDB" id="A0A0L0GAC2"/>
<feature type="domain" description="Guanylate cyclase" evidence="1">
    <location>
        <begin position="73"/>
        <end position="205"/>
    </location>
</feature>
<organism evidence="2 3">
    <name type="scientific">Sphaeroforma arctica JP610</name>
    <dbReference type="NCBI Taxonomy" id="667725"/>
    <lineage>
        <taxon>Eukaryota</taxon>
        <taxon>Ichthyosporea</taxon>
        <taxon>Ichthyophonida</taxon>
        <taxon>Sphaeroforma</taxon>
    </lineage>
</organism>
<dbReference type="GeneID" id="25903116"/>
<sequence length="325" mass="36524">MMKNIATLNLDPQLEAEISRVSPIKEVARLYDVMHGMQMALTSFFKYVPADVIKLLMRAGYEAKLGGEKRYLTIFFSDIVDFTRISEQLDPETLIDMLGVYLSEMSNLILEQQGTVDKYIGDAVMAMWNAPETVLNHAYKACRCALLSQQRLMELREGWKDTHLPAVGARIGIHTGYASVGNFGSKDRLTYTALGDTVNFAARLEALNKEFGTEIIISETTYSQVKDQFVCRPLDIVSVTGSGTSSVPMVVYELIGDYNSVTAEQLSGTEVFTNAFQHYRQGRYSTASRMFKHYLDRYDSKDIAAHTHISTCRKSLLRLSVRTGK</sequence>
<dbReference type="CDD" id="cd07302">
    <property type="entry name" value="CHD"/>
    <property type="match status" value="1"/>
</dbReference>
<dbReference type="InterPro" id="IPR001054">
    <property type="entry name" value="A/G_cyclase"/>
</dbReference>
<dbReference type="STRING" id="667725.A0A0L0GAC2"/>
<dbReference type="InterPro" id="IPR029787">
    <property type="entry name" value="Nucleotide_cyclase"/>
</dbReference>